<dbReference type="Proteomes" id="UP000298327">
    <property type="component" value="Unassembled WGS sequence"/>
</dbReference>
<protein>
    <recommendedName>
        <fullName evidence="7">FAD dependent oxidoreductase domain-containing protein</fullName>
    </recommendedName>
</protein>
<gene>
    <name evidence="8" type="ORF">EVG20_g1665</name>
</gene>
<name>A0A4Y9ZC10_9AGAM</name>
<dbReference type="EMBL" id="SEOQ01000056">
    <property type="protein sequence ID" value="TFY71338.1"/>
    <property type="molecule type" value="Genomic_DNA"/>
</dbReference>
<dbReference type="Gene3D" id="3.30.9.10">
    <property type="entry name" value="D-Amino Acid Oxidase, subunit A, domain 2"/>
    <property type="match status" value="1"/>
</dbReference>
<evidence type="ECO:0000256" key="4">
    <source>
        <dbReference type="ARBA" id="ARBA00022827"/>
    </source>
</evidence>
<dbReference type="OrthoDB" id="2015447at2759"/>
<comment type="caution">
    <text evidence="8">The sequence shown here is derived from an EMBL/GenBank/DDBJ whole genome shotgun (WGS) entry which is preliminary data.</text>
</comment>
<dbReference type="Gene3D" id="3.40.50.720">
    <property type="entry name" value="NAD(P)-binding Rossmann-like Domain"/>
    <property type="match status" value="1"/>
</dbReference>
<evidence type="ECO:0000256" key="2">
    <source>
        <dbReference type="ARBA" id="ARBA00006730"/>
    </source>
</evidence>
<dbReference type="GO" id="GO:0071949">
    <property type="term" value="F:FAD binding"/>
    <property type="evidence" value="ECO:0007669"/>
    <property type="project" value="InterPro"/>
</dbReference>
<dbReference type="AlphaFoldDB" id="A0A4Y9ZC10"/>
<dbReference type="PANTHER" id="PTHR11530">
    <property type="entry name" value="D-AMINO ACID OXIDASE"/>
    <property type="match status" value="1"/>
</dbReference>
<keyword evidence="5" id="KW-0560">Oxidoreductase</keyword>
<dbReference type="PANTHER" id="PTHR11530:SF30">
    <property type="entry name" value="FAD DEPENDENT OXIDOREDUCTASE DOMAIN-CONTAINING PROTEIN"/>
    <property type="match status" value="1"/>
</dbReference>
<feature type="binding site" evidence="6">
    <location>
        <position position="285"/>
    </location>
    <ligand>
        <name>D-dopa</name>
        <dbReference type="ChEBI" id="CHEBI:149689"/>
    </ligand>
</feature>
<comment type="cofactor">
    <cofactor evidence="1 6">
        <name>FAD</name>
        <dbReference type="ChEBI" id="CHEBI:57692"/>
    </cofactor>
</comment>
<reference evidence="8 9" key="1">
    <citation type="submission" date="2019-02" db="EMBL/GenBank/DDBJ databases">
        <title>Genome sequencing of the rare red list fungi Dentipellis fragilis.</title>
        <authorList>
            <person name="Buettner E."/>
            <person name="Kellner H."/>
        </authorList>
    </citation>
    <scope>NUCLEOTIDE SEQUENCE [LARGE SCALE GENOMIC DNA]</scope>
    <source>
        <strain evidence="8 9">DSM 105465</strain>
    </source>
</reference>
<feature type="domain" description="FAD dependent oxidoreductase" evidence="7">
    <location>
        <begin position="60"/>
        <end position="406"/>
    </location>
</feature>
<accession>A0A4Y9ZC10</accession>
<evidence type="ECO:0000313" key="8">
    <source>
        <dbReference type="EMBL" id="TFY71338.1"/>
    </source>
</evidence>
<dbReference type="STRING" id="205917.A0A4Y9ZC10"/>
<organism evidence="8 9">
    <name type="scientific">Dentipellis fragilis</name>
    <dbReference type="NCBI Taxonomy" id="205917"/>
    <lineage>
        <taxon>Eukaryota</taxon>
        <taxon>Fungi</taxon>
        <taxon>Dikarya</taxon>
        <taxon>Basidiomycota</taxon>
        <taxon>Agaricomycotina</taxon>
        <taxon>Agaricomycetes</taxon>
        <taxon>Russulales</taxon>
        <taxon>Hericiaceae</taxon>
        <taxon>Dentipellis</taxon>
    </lineage>
</organism>
<comment type="similarity">
    <text evidence="2">Belongs to the DAMOX/DASOX family.</text>
</comment>
<sequence>MPPILSLRLASADLVICLGDGLPSSNSSPIALAPHLPSYITLPLPAFARNMSTTTGTPHHVVILGAGVIGLTFAYLLTNGIGSENYKVTIVARDMPEDLDSQAFASPWAGANWSPMQYDERLHKWEKQTFDRLWDMAPTGLTLRSPSKVYFEQEDIENELWWKDLVRNIRPLELDPSLPSNIKKAVEFDTVSLNPGIYLPWLKSELLLRGVEFVKRRLVSLNEVHTYAKDAVAIVNATALGARSLIGVQDTKVFPIRGQTIVAIAPKAKEFVTIIPKTKGTDATYLIPRPSPSGMVLIGGTFQPNNWDTSVDKATADGIFQRAKALVPSLGDPETRIISHNVGLRPAREGGPRVETEYIELALSGELVPRGPDADTGAGSKKTLVVHAYGFGPAGYQQSWGAAAEAVGLLKAALSA</sequence>
<keyword evidence="3" id="KW-0285">Flavoprotein</keyword>
<proteinExistence type="inferred from homology"/>
<evidence type="ECO:0000256" key="3">
    <source>
        <dbReference type="ARBA" id="ARBA00022630"/>
    </source>
</evidence>
<evidence type="ECO:0000313" key="9">
    <source>
        <dbReference type="Proteomes" id="UP000298327"/>
    </source>
</evidence>
<keyword evidence="9" id="KW-1185">Reference proteome</keyword>
<evidence type="ECO:0000256" key="6">
    <source>
        <dbReference type="PIRSR" id="PIRSR000189-1"/>
    </source>
</evidence>
<dbReference type="GO" id="GO:0019478">
    <property type="term" value="P:D-amino acid catabolic process"/>
    <property type="evidence" value="ECO:0007669"/>
    <property type="project" value="TreeGrafter"/>
</dbReference>
<dbReference type="SUPFAM" id="SSF51971">
    <property type="entry name" value="Nucleotide-binding domain"/>
    <property type="match status" value="1"/>
</dbReference>
<keyword evidence="4 6" id="KW-0274">FAD</keyword>
<feature type="binding site" evidence="6">
    <location>
        <position position="345"/>
    </location>
    <ligand>
        <name>D-dopa</name>
        <dbReference type="ChEBI" id="CHEBI:149689"/>
    </ligand>
</feature>
<evidence type="ECO:0000256" key="1">
    <source>
        <dbReference type="ARBA" id="ARBA00001974"/>
    </source>
</evidence>
<dbReference type="GO" id="GO:0003884">
    <property type="term" value="F:D-amino-acid oxidase activity"/>
    <property type="evidence" value="ECO:0007669"/>
    <property type="project" value="InterPro"/>
</dbReference>
<evidence type="ECO:0000259" key="7">
    <source>
        <dbReference type="Pfam" id="PF01266"/>
    </source>
</evidence>
<feature type="binding site" evidence="6">
    <location>
        <position position="238"/>
    </location>
    <ligand>
        <name>FAD</name>
        <dbReference type="ChEBI" id="CHEBI:57692"/>
    </ligand>
</feature>
<dbReference type="GO" id="GO:0005737">
    <property type="term" value="C:cytoplasm"/>
    <property type="evidence" value="ECO:0007669"/>
    <property type="project" value="TreeGrafter"/>
</dbReference>
<dbReference type="PIRSF" id="PIRSF000189">
    <property type="entry name" value="D-aa_oxidase"/>
    <property type="match status" value="1"/>
</dbReference>
<dbReference type="Pfam" id="PF01266">
    <property type="entry name" value="DAO"/>
    <property type="match status" value="1"/>
</dbReference>
<dbReference type="SUPFAM" id="SSF54373">
    <property type="entry name" value="FAD-linked reductases, C-terminal domain"/>
    <property type="match status" value="1"/>
</dbReference>
<dbReference type="InterPro" id="IPR006076">
    <property type="entry name" value="FAD-dep_OxRdtase"/>
</dbReference>
<dbReference type="InterPro" id="IPR023209">
    <property type="entry name" value="DAO"/>
</dbReference>
<evidence type="ECO:0000256" key="5">
    <source>
        <dbReference type="ARBA" id="ARBA00023002"/>
    </source>
</evidence>